<reference evidence="1 2" key="1">
    <citation type="submission" date="2020-07" db="EMBL/GenBank/DDBJ databases">
        <title>Sequencing the genomes of 1000 actinobacteria strains.</title>
        <authorList>
            <person name="Klenk H.-P."/>
        </authorList>
    </citation>
    <scope>NUCLEOTIDE SEQUENCE [LARGE SCALE GENOMIC DNA]</scope>
    <source>
        <strain evidence="1 2">DSM 42178</strain>
    </source>
</reference>
<comment type="caution">
    <text evidence="1">The sequence shown here is derived from an EMBL/GenBank/DDBJ whole genome shotgun (WGS) entry which is preliminary data.</text>
</comment>
<dbReference type="RefSeq" id="WP_179813278.1">
    <property type="nucleotide sequence ID" value="NZ_JACBZD010000001.1"/>
</dbReference>
<proteinExistence type="predicted"/>
<gene>
    <name evidence="1" type="ORF">FHU37_001322</name>
</gene>
<dbReference type="EMBL" id="JACBZD010000001">
    <property type="protein sequence ID" value="NYI04379.1"/>
    <property type="molecule type" value="Genomic_DNA"/>
</dbReference>
<name>A0A852ZPT3_9ACTN</name>
<evidence type="ECO:0000313" key="2">
    <source>
        <dbReference type="Proteomes" id="UP000567795"/>
    </source>
</evidence>
<organism evidence="1 2">
    <name type="scientific">Allostreptomyces psammosilenae</name>
    <dbReference type="NCBI Taxonomy" id="1892865"/>
    <lineage>
        <taxon>Bacteria</taxon>
        <taxon>Bacillati</taxon>
        <taxon>Actinomycetota</taxon>
        <taxon>Actinomycetes</taxon>
        <taxon>Kitasatosporales</taxon>
        <taxon>Streptomycetaceae</taxon>
        <taxon>Allostreptomyces</taxon>
    </lineage>
</organism>
<accession>A0A852ZPT3</accession>
<sequence>MNPETWAAHRALHGVFVQGRRGPDVQADIDAARDAFLGVLSAFFRNVMERPFTGHERREEVQAYLEALQRAYPAELAALEPAPMSVFVLEQIGPDAPPPGRSRIPVTAGLVYQMRLITEYTARQEGIVGQELETFLLGACARYQQGGS</sequence>
<dbReference type="AlphaFoldDB" id="A0A852ZPT3"/>
<keyword evidence="2" id="KW-1185">Reference proteome</keyword>
<dbReference type="Proteomes" id="UP000567795">
    <property type="component" value="Unassembled WGS sequence"/>
</dbReference>
<evidence type="ECO:0000313" key="1">
    <source>
        <dbReference type="EMBL" id="NYI04379.1"/>
    </source>
</evidence>
<protein>
    <submittedName>
        <fullName evidence="1">Uncharacterized protein</fullName>
    </submittedName>
</protein>